<reference evidence="2" key="1">
    <citation type="submission" date="2021-01" db="EMBL/GenBank/DDBJ databases">
        <authorList>
            <person name="Corre E."/>
            <person name="Pelletier E."/>
            <person name="Niang G."/>
            <person name="Scheremetjew M."/>
            <person name="Finn R."/>
            <person name="Kale V."/>
            <person name="Holt S."/>
            <person name="Cochrane G."/>
            <person name="Meng A."/>
            <person name="Brown T."/>
            <person name="Cohen L."/>
        </authorList>
    </citation>
    <scope>NUCLEOTIDE SEQUENCE</scope>
    <source>
        <strain evidence="2">SL-175</strain>
    </source>
</reference>
<evidence type="ECO:0000256" key="1">
    <source>
        <dbReference type="SAM" id="MobiDB-lite"/>
    </source>
</evidence>
<feature type="compositionally biased region" description="Polar residues" evidence="1">
    <location>
        <begin position="37"/>
        <end position="51"/>
    </location>
</feature>
<protein>
    <submittedName>
        <fullName evidence="2">Uncharacterized protein</fullName>
    </submittedName>
</protein>
<dbReference type="AlphaFoldDB" id="A0A7S0SHU8"/>
<name>A0A7S0SHU8_9CHLO</name>
<accession>A0A7S0SHU8</accession>
<evidence type="ECO:0000313" key="2">
    <source>
        <dbReference type="EMBL" id="CAD8706181.1"/>
    </source>
</evidence>
<organism evidence="2">
    <name type="scientific">Mantoniella antarctica</name>
    <dbReference type="NCBI Taxonomy" id="81844"/>
    <lineage>
        <taxon>Eukaryota</taxon>
        <taxon>Viridiplantae</taxon>
        <taxon>Chlorophyta</taxon>
        <taxon>Mamiellophyceae</taxon>
        <taxon>Mamiellales</taxon>
        <taxon>Mamiellaceae</taxon>
        <taxon>Mantoniella</taxon>
    </lineage>
</organism>
<sequence length="150" mass="16570">MAENADSDEAEGRLLHLNALINTWRCRESDVRGVRPSSGSSTHVSATQPPSGGSCGLVMVLPEDVLPDWTNRERTGVSLEHCHYLAHRFRDDGFQPRNQGRGGHDVPVVVRESSKSRLGAAALARWCQFLGDTSTLNIDPYIYISLHYPT</sequence>
<gene>
    <name evidence="2" type="ORF">MANT1106_LOCUS8864</name>
</gene>
<dbReference type="EMBL" id="HBFC01015107">
    <property type="protein sequence ID" value="CAD8706181.1"/>
    <property type="molecule type" value="Transcribed_RNA"/>
</dbReference>
<feature type="region of interest" description="Disordered" evidence="1">
    <location>
        <begin position="31"/>
        <end position="51"/>
    </location>
</feature>
<proteinExistence type="predicted"/>